<evidence type="ECO:0000313" key="4">
    <source>
        <dbReference type="EMBL" id="KRN57599.1"/>
    </source>
</evidence>
<keyword evidence="2" id="KW-0677">Repeat</keyword>
<dbReference type="SUPFAM" id="SSF52058">
    <property type="entry name" value="L domain-like"/>
    <property type="match status" value="1"/>
</dbReference>
<dbReference type="PANTHER" id="PTHR46652:SF3">
    <property type="entry name" value="LEUCINE-RICH REPEAT-CONTAINING PROTEIN 9"/>
    <property type="match status" value="1"/>
</dbReference>
<dbReference type="GeneID" id="89589874"/>
<dbReference type="InterPro" id="IPR050836">
    <property type="entry name" value="SDS22/Internalin_LRR"/>
</dbReference>
<dbReference type="Gene3D" id="3.80.10.10">
    <property type="entry name" value="Ribonuclease Inhibitor"/>
    <property type="match status" value="1"/>
</dbReference>
<dbReference type="InterPro" id="IPR032675">
    <property type="entry name" value="LRR_dom_sf"/>
</dbReference>
<keyword evidence="5" id="KW-1185">Reference proteome</keyword>
<comment type="caution">
    <text evidence="4">The sequence shown here is derived from an EMBL/GenBank/DDBJ whole genome shotgun (WGS) entry which is preliminary data.</text>
</comment>
<feature type="signal peptide" evidence="3">
    <location>
        <begin position="1"/>
        <end position="31"/>
    </location>
</feature>
<dbReference type="PANTHER" id="PTHR46652">
    <property type="entry name" value="LEUCINE-RICH REPEAT AND IQ DOMAIN-CONTAINING PROTEIN 1-RELATED"/>
    <property type="match status" value="1"/>
</dbReference>
<dbReference type="RefSeq" id="WP_034573215.1">
    <property type="nucleotide sequence ID" value="NZ_JQBS01000004.1"/>
</dbReference>
<dbReference type="EMBL" id="JQBS01000004">
    <property type="protein sequence ID" value="KRN57599.1"/>
    <property type="molecule type" value="Genomic_DNA"/>
</dbReference>
<evidence type="ECO:0000256" key="1">
    <source>
        <dbReference type="ARBA" id="ARBA00022614"/>
    </source>
</evidence>
<name>A0A0R2HXV7_CARDV</name>
<organism evidence="4 5">
    <name type="scientific">Carnobacterium divergens DSM 20623</name>
    <dbReference type="NCBI Taxonomy" id="1449336"/>
    <lineage>
        <taxon>Bacteria</taxon>
        <taxon>Bacillati</taxon>
        <taxon>Bacillota</taxon>
        <taxon>Bacilli</taxon>
        <taxon>Lactobacillales</taxon>
        <taxon>Carnobacteriaceae</taxon>
        <taxon>Carnobacterium</taxon>
    </lineage>
</organism>
<sequence length="337" mass="37246">MNLKRNAILLTCGAILFTTSGTLLSPMSTQASTMKINQNKIVEIKDPVLKEAIKKQLNLTPDEEITYDNIQKLTDLNVSESAIKTLEGLENAHSLKTLYLYHVQQFDGNLAPIAGLTELTELNVGKANITDLLPLKNLSKNMVGMSFEDNPHLTDNNNILGAFTHLKTLSINNTAISNLDFLKNMYDLDILFLNNLPLDATSQLTYISQNKALTKLSMNNLALSSLEFIRPLQDLQGLSVKDNHIVDFRPLTATKVDSHNDDLFSAENQSISLPEGTVGLGTHVSLYLPKNDAPVLKWNALGDFVNNQLTWHETGVNTLDFSSNDNLISGTIQQVIK</sequence>
<evidence type="ECO:0000256" key="2">
    <source>
        <dbReference type="ARBA" id="ARBA00022737"/>
    </source>
</evidence>
<evidence type="ECO:0000313" key="5">
    <source>
        <dbReference type="Proteomes" id="UP000051658"/>
    </source>
</evidence>
<dbReference type="Proteomes" id="UP000051658">
    <property type="component" value="Unassembled WGS sequence"/>
</dbReference>
<feature type="chain" id="PRO_5006418001" evidence="3">
    <location>
        <begin position="32"/>
        <end position="337"/>
    </location>
</feature>
<gene>
    <name evidence="4" type="ORF">IV74_GL001693</name>
</gene>
<keyword evidence="3" id="KW-0732">Signal</keyword>
<accession>A0A0R2HXV7</accession>
<dbReference type="PATRIC" id="fig|1449336.4.peg.1728"/>
<keyword evidence="1" id="KW-0433">Leucine-rich repeat</keyword>
<dbReference type="AlphaFoldDB" id="A0A0R2HXV7"/>
<evidence type="ECO:0000256" key="3">
    <source>
        <dbReference type="SAM" id="SignalP"/>
    </source>
</evidence>
<reference evidence="4 5" key="1">
    <citation type="journal article" date="2015" name="Genome Announc.">
        <title>Expanding the biotechnology potential of lactobacilli through comparative genomics of 213 strains and associated genera.</title>
        <authorList>
            <person name="Sun Z."/>
            <person name="Harris H.M."/>
            <person name="McCann A."/>
            <person name="Guo C."/>
            <person name="Argimon S."/>
            <person name="Zhang W."/>
            <person name="Yang X."/>
            <person name="Jeffery I.B."/>
            <person name="Cooney J.C."/>
            <person name="Kagawa T.F."/>
            <person name="Liu W."/>
            <person name="Song Y."/>
            <person name="Salvetti E."/>
            <person name="Wrobel A."/>
            <person name="Rasinkangas P."/>
            <person name="Parkhill J."/>
            <person name="Rea M.C."/>
            <person name="O'Sullivan O."/>
            <person name="Ritari J."/>
            <person name="Douillard F.P."/>
            <person name="Paul Ross R."/>
            <person name="Yang R."/>
            <person name="Briner A.E."/>
            <person name="Felis G.E."/>
            <person name="de Vos W.M."/>
            <person name="Barrangou R."/>
            <person name="Klaenhammer T.R."/>
            <person name="Caufield P.W."/>
            <person name="Cui Y."/>
            <person name="Zhang H."/>
            <person name="O'Toole P.W."/>
        </authorList>
    </citation>
    <scope>NUCLEOTIDE SEQUENCE [LARGE SCALE GENOMIC DNA]</scope>
    <source>
        <strain evidence="4 5">DSM 20623</strain>
    </source>
</reference>
<protein>
    <submittedName>
        <fullName evidence="4">Uncharacterized protein</fullName>
    </submittedName>
</protein>
<dbReference type="eggNOG" id="COG4886">
    <property type="taxonomic scope" value="Bacteria"/>
</dbReference>
<proteinExistence type="predicted"/>